<dbReference type="Proteomes" id="UP000225548">
    <property type="component" value="Unassembled WGS sequence"/>
</dbReference>
<accession>A0A2A9E620</accession>
<dbReference type="AlphaFoldDB" id="A0A2A9E620"/>
<evidence type="ECO:0000313" key="3">
    <source>
        <dbReference type="Proteomes" id="UP000225548"/>
    </source>
</evidence>
<name>A0A2A9E620_9MICO</name>
<gene>
    <name evidence="2" type="ORF">ATL42_1900</name>
</gene>
<evidence type="ECO:0000313" key="2">
    <source>
        <dbReference type="EMBL" id="PFG34001.1"/>
    </source>
</evidence>
<sequence>MRKHYTPNEASYGIGRRIGKPCRRQLRTARLSVPVIEDQDGRSMSPSSNARSTVSTLEWVPSLR</sequence>
<feature type="compositionally biased region" description="Polar residues" evidence="1">
    <location>
        <begin position="42"/>
        <end position="56"/>
    </location>
</feature>
<comment type="caution">
    <text evidence="2">The sequence shown here is derived from an EMBL/GenBank/DDBJ whole genome shotgun (WGS) entry which is preliminary data.</text>
</comment>
<feature type="region of interest" description="Disordered" evidence="1">
    <location>
        <begin position="34"/>
        <end position="64"/>
    </location>
</feature>
<reference evidence="2 3" key="1">
    <citation type="submission" date="2017-10" db="EMBL/GenBank/DDBJ databases">
        <title>Sequencing the genomes of 1000 actinobacteria strains.</title>
        <authorList>
            <person name="Klenk H.-P."/>
        </authorList>
    </citation>
    <scope>NUCLEOTIDE SEQUENCE [LARGE SCALE GENOMIC DNA]</scope>
    <source>
        <strain evidence="2 3">DSM 18966</strain>
    </source>
</reference>
<proteinExistence type="predicted"/>
<organism evidence="2 3">
    <name type="scientific">Sanguibacter antarcticus</name>
    <dbReference type="NCBI Taxonomy" id="372484"/>
    <lineage>
        <taxon>Bacteria</taxon>
        <taxon>Bacillati</taxon>
        <taxon>Actinomycetota</taxon>
        <taxon>Actinomycetes</taxon>
        <taxon>Micrococcales</taxon>
        <taxon>Sanguibacteraceae</taxon>
        <taxon>Sanguibacter</taxon>
    </lineage>
</organism>
<dbReference type="EMBL" id="PDJG01000001">
    <property type="protein sequence ID" value="PFG34001.1"/>
    <property type="molecule type" value="Genomic_DNA"/>
</dbReference>
<keyword evidence="3" id="KW-1185">Reference proteome</keyword>
<protein>
    <submittedName>
        <fullName evidence="2">Uncharacterized protein</fullName>
    </submittedName>
</protein>
<evidence type="ECO:0000256" key="1">
    <source>
        <dbReference type="SAM" id="MobiDB-lite"/>
    </source>
</evidence>